<feature type="transmembrane region" description="Helical" evidence="1">
    <location>
        <begin position="52"/>
        <end position="72"/>
    </location>
</feature>
<dbReference type="Proteomes" id="UP000317484">
    <property type="component" value="Unassembled WGS sequence"/>
</dbReference>
<organism evidence="2 3">
    <name type="scientific">Geodermatophilus aquaeductus</name>
    <dbReference type="NCBI Taxonomy" id="1564161"/>
    <lineage>
        <taxon>Bacteria</taxon>
        <taxon>Bacillati</taxon>
        <taxon>Actinomycetota</taxon>
        <taxon>Actinomycetes</taxon>
        <taxon>Geodermatophilales</taxon>
        <taxon>Geodermatophilaceae</taxon>
        <taxon>Geodermatophilus</taxon>
    </lineage>
</organism>
<keyword evidence="1" id="KW-0812">Transmembrane</keyword>
<gene>
    <name evidence="2" type="ORF">SAMN06273567_11675</name>
</gene>
<protein>
    <submittedName>
        <fullName evidence="2">Uncharacterized protein</fullName>
    </submittedName>
</protein>
<accession>A0A521FT96</accession>
<feature type="transmembrane region" description="Helical" evidence="1">
    <location>
        <begin position="129"/>
        <end position="151"/>
    </location>
</feature>
<keyword evidence="1" id="KW-0472">Membrane</keyword>
<evidence type="ECO:0000313" key="2">
    <source>
        <dbReference type="EMBL" id="SMO99433.1"/>
    </source>
</evidence>
<evidence type="ECO:0000256" key="1">
    <source>
        <dbReference type="SAM" id="Phobius"/>
    </source>
</evidence>
<proteinExistence type="predicted"/>
<keyword evidence="3" id="KW-1185">Reference proteome</keyword>
<dbReference type="EMBL" id="FXTJ01000016">
    <property type="protein sequence ID" value="SMO99433.1"/>
    <property type="molecule type" value="Genomic_DNA"/>
</dbReference>
<dbReference type="AlphaFoldDB" id="A0A521FT96"/>
<sequence length="157" mass="16290">MPHERLTAVIAPGRAPADARHVGGLRTPVLWGAVWGVLQAASPLALPWLDAATVYALGLTLIAAIYIGFAVADGRRTVIAVEVCVAAVFAVVAAVGVTGPAWVLVAGLAGHGLKDLWQHRTGFVSGTRWWPPFCASVDVVAAALIAVTILADVRVGW</sequence>
<name>A0A521FT96_9ACTN</name>
<reference evidence="2 3" key="1">
    <citation type="submission" date="2017-05" db="EMBL/GenBank/DDBJ databases">
        <authorList>
            <person name="Varghese N."/>
            <person name="Submissions S."/>
        </authorList>
    </citation>
    <scope>NUCLEOTIDE SEQUENCE [LARGE SCALE GENOMIC DNA]</scope>
    <source>
        <strain evidence="2 3">DSM 46834</strain>
    </source>
</reference>
<keyword evidence="1" id="KW-1133">Transmembrane helix</keyword>
<feature type="transmembrane region" description="Helical" evidence="1">
    <location>
        <begin position="84"/>
        <end position="109"/>
    </location>
</feature>
<evidence type="ECO:0000313" key="3">
    <source>
        <dbReference type="Proteomes" id="UP000317484"/>
    </source>
</evidence>